<evidence type="ECO:0000313" key="6">
    <source>
        <dbReference type="EMBL" id="ELZ01498.1"/>
    </source>
</evidence>
<dbReference type="GO" id="GO:0050660">
    <property type="term" value="F:flavin adenine dinucleotide binding"/>
    <property type="evidence" value="ECO:0007669"/>
    <property type="project" value="InterPro"/>
</dbReference>
<dbReference type="InterPro" id="IPR036188">
    <property type="entry name" value="FAD/NAD-bd_sf"/>
</dbReference>
<comment type="caution">
    <text evidence="6">The sequence shown here is derived from an EMBL/GenBank/DDBJ whole genome shotgun (WGS) entry which is preliminary data.</text>
</comment>
<dbReference type="InterPro" id="IPR045170">
    <property type="entry name" value="MTOX"/>
</dbReference>
<keyword evidence="4" id="KW-0560">Oxidoreductase</keyword>
<dbReference type="Pfam" id="PF01266">
    <property type="entry name" value="DAO"/>
    <property type="match status" value="1"/>
</dbReference>
<evidence type="ECO:0000256" key="2">
    <source>
        <dbReference type="ARBA" id="ARBA00022630"/>
    </source>
</evidence>
<evidence type="ECO:0000313" key="7">
    <source>
        <dbReference type="Proteomes" id="UP000011693"/>
    </source>
</evidence>
<dbReference type="InterPro" id="IPR006076">
    <property type="entry name" value="FAD-dep_OxRdtase"/>
</dbReference>
<gene>
    <name evidence="6" type="primary">solA</name>
    <name evidence="6" type="ORF">C482_06979</name>
</gene>
<reference evidence="6 7" key="1">
    <citation type="journal article" date="2014" name="PLoS Genet.">
        <title>Phylogenetically driven sequencing of extremely halophilic archaea reveals strategies for static and dynamic osmo-response.</title>
        <authorList>
            <person name="Becker E.A."/>
            <person name="Seitzer P.M."/>
            <person name="Tritt A."/>
            <person name="Larsen D."/>
            <person name="Krusor M."/>
            <person name="Yao A.I."/>
            <person name="Wu D."/>
            <person name="Madern D."/>
            <person name="Eisen J.A."/>
            <person name="Darling A.E."/>
            <person name="Facciotti M.T."/>
        </authorList>
    </citation>
    <scope>NUCLEOTIDE SEQUENCE [LARGE SCALE GENOMIC DNA]</scope>
    <source>
        <strain evidence="6 7">JCM 10990</strain>
    </source>
</reference>
<keyword evidence="2" id="KW-0285">Flavoprotein</keyword>
<keyword evidence="7" id="KW-1185">Reference proteome</keyword>
<accession>M0AUA3</accession>
<keyword evidence="3" id="KW-0274">FAD</keyword>
<dbReference type="OrthoDB" id="300965at2157"/>
<dbReference type="SUPFAM" id="SSF51905">
    <property type="entry name" value="FAD/NAD(P)-binding domain"/>
    <property type="match status" value="1"/>
</dbReference>
<dbReference type="SUPFAM" id="SSF54373">
    <property type="entry name" value="FAD-linked reductases, C-terminal domain"/>
    <property type="match status" value="1"/>
</dbReference>
<evidence type="ECO:0000259" key="5">
    <source>
        <dbReference type="Pfam" id="PF01266"/>
    </source>
</evidence>
<organism evidence="6 7">
    <name type="scientific">Natrialba chahannaoensis JCM 10990</name>
    <dbReference type="NCBI Taxonomy" id="1227492"/>
    <lineage>
        <taxon>Archaea</taxon>
        <taxon>Methanobacteriati</taxon>
        <taxon>Methanobacteriota</taxon>
        <taxon>Stenosarchaea group</taxon>
        <taxon>Halobacteria</taxon>
        <taxon>Halobacteriales</taxon>
        <taxon>Natrialbaceae</taxon>
        <taxon>Natrialba</taxon>
    </lineage>
</organism>
<dbReference type="Gene3D" id="3.50.50.60">
    <property type="entry name" value="FAD/NAD(P)-binding domain"/>
    <property type="match status" value="1"/>
</dbReference>
<evidence type="ECO:0000256" key="4">
    <source>
        <dbReference type="ARBA" id="ARBA00023002"/>
    </source>
</evidence>
<feature type="domain" description="FAD dependent oxidoreductase" evidence="5">
    <location>
        <begin position="6"/>
        <end position="358"/>
    </location>
</feature>
<dbReference type="PATRIC" id="fig|1227492.4.peg.1355"/>
<dbReference type="STRING" id="1227492.C482_06979"/>
<dbReference type="Proteomes" id="UP000011693">
    <property type="component" value="Unassembled WGS sequence"/>
</dbReference>
<dbReference type="NCBIfam" id="NF008425">
    <property type="entry name" value="PRK11259.1"/>
    <property type="match status" value="1"/>
</dbReference>
<sequence length="376" mass="42088">MTERYDVIVLGVGGMGSAAVSHLADRGVDVLGLERYDVPHGYGSSHGITRIFRLAYYEHPAYVPLLKRADELWTALEDAHDQQLLHRTGSIDAGPQDCSLVEGSKRSCAEHDLDYEVLSSSELTDRYPGYQLPEDYEAVFQPDGGFLVPEECIVAHVNRAHQHGATVRARERVVEWQPTADDGVRVETDYGVYEADRLVITAGAWAARFVDELEGIAIPERQVLAWLQPEAPAHFEPGAFPVWNLQVPEGRYYGFPVYGVPGFKFGRYNHREETVDPEAFEREPTQADERLLREFAEQYFPDGTGPTMRLETCLFTNTPDDHFVIDTLPAHPQVSIAAGFSGHGFKFASVIGEIMADLALEGETEHDIEMFSLDRF</sequence>
<dbReference type="GO" id="GO:0008115">
    <property type="term" value="F:sarcosine oxidase activity"/>
    <property type="evidence" value="ECO:0007669"/>
    <property type="project" value="TreeGrafter"/>
</dbReference>
<proteinExistence type="predicted"/>
<comment type="cofactor">
    <cofactor evidence="1">
        <name>FAD</name>
        <dbReference type="ChEBI" id="CHEBI:57692"/>
    </cofactor>
</comment>
<dbReference type="RefSeq" id="WP_006166787.1">
    <property type="nucleotide sequence ID" value="NZ_AOIN01000044.1"/>
</dbReference>
<protein>
    <submittedName>
        <fullName evidence="6">N-methyltryptophan oxidase</fullName>
    </submittedName>
</protein>
<name>M0AUA3_9EURY</name>
<evidence type="ECO:0000256" key="3">
    <source>
        <dbReference type="ARBA" id="ARBA00022827"/>
    </source>
</evidence>
<dbReference type="AlphaFoldDB" id="M0AUA3"/>
<evidence type="ECO:0000256" key="1">
    <source>
        <dbReference type="ARBA" id="ARBA00001974"/>
    </source>
</evidence>
<dbReference type="PANTHER" id="PTHR10961:SF7">
    <property type="entry name" value="FAD DEPENDENT OXIDOREDUCTASE DOMAIN-CONTAINING PROTEIN"/>
    <property type="match status" value="1"/>
</dbReference>
<dbReference type="Gene3D" id="3.30.9.10">
    <property type="entry name" value="D-Amino Acid Oxidase, subunit A, domain 2"/>
    <property type="match status" value="1"/>
</dbReference>
<dbReference type="EMBL" id="AOIN01000044">
    <property type="protein sequence ID" value="ELZ01498.1"/>
    <property type="molecule type" value="Genomic_DNA"/>
</dbReference>
<dbReference type="PANTHER" id="PTHR10961">
    <property type="entry name" value="PEROXISOMAL SARCOSINE OXIDASE"/>
    <property type="match status" value="1"/>
</dbReference>